<keyword evidence="1" id="KW-0863">Zinc-finger</keyword>
<dbReference type="PANTHER" id="PTHR31150">
    <property type="entry name" value="EXPRESSED PROTEIN"/>
    <property type="match status" value="1"/>
</dbReference>
<dbReference type="Gramene" id="RZC73665">
    <property type="protein sequence ID" value="RZC73665"/>
    <property type="gene ID" value="C5167_049145"/>
</dbReference>
<keyword evidence="1" id="KW-0479">Metal-binding</keyword>
<dbReference type="PROSITE" id="PS50089">
    <property type="entry name" value="ZF_RING_2"/>
    <property type="match status" value="1"/>
</dbReference>
<evidence type="ECO:0000259" key="3">
    <source>
        <dbReference type="PROSITE" id="PS50089"/>
    </source>
</evidence>
<dbReference type="SUPFAM" id="SSF57850">
    <property type="entry name" value="RING/U-box"/>
    <property type="match status" value="1"/>
</dbReference>
<feature type="domain" description="RING-type" evidence="3">
    <location>
        <begin position="694"/>
        <end position="749"/>
    </location>
</feature>
<protein>
    <recommendedName>
        <fullName evidence="3">RING-type domain-containing protein</fullName>
    </recommendedName>
</protein>
<feature type="region of interest" description="Disordered" evidence="2">
    <location>
        <begin position="547"/>
        <end position="575"/>
    </location>
</feature>
<sequence>MNRPQQKIDGSEPFNIPNLNSFLFDLNQEEGFCITRSPNNLSIGNPVNCVREMHEAERASAQNAPIIDLTQSPDNSSIGNPVNCVQKLHEVERATAQNAPIIDLTQLLDYPLMTRNVADKTFPTHTHPALVNINNVNIGPTHSNNSRIPQTSTRFISEEGNAYNRFSPSLIQWNGMLGTDEQQIGNNMMALGANMNSAYQIPAQQEPITRTAGTKLGPDSSTSISMHGPQIRRNVYMNGVNMNSTDQNHGQQEQTVGIGEPNFMPSLLPARSGHRPQFDKSMLMVGASMNSGYQNVDQELMLRTGISNFSPTLTGSQSDRNMVTSGANINLSYQNHDQKEQRASNQVMVAVSSNNPTCHPTLEFGDDKLSTCLSGRGTPSNDVIANNSSYSILGTQGDRNHLPLGKKIGDPNLLNNALNLTGGTNVFSLSTVQAPKVDLQHCYPIQGGRIPGSRINSSRKFVPIQAGLIANEQARHAVIGRMSRSVTESPNFVPPPVYHTHMGNILSSSSKVFPSLGSTSGSGQTGQPVDIRFLHAQQATGGALRVPLTGKRSPVEGNMSQSVKLPRRPSAAGLPVPMLNRKTVTADPTTNKRVTKPVSVANLAKPVPVAIERVAKPVPMAIEKVAKQVPLLNKKAVNPVPVKSSGNVNPASAIAKSPLVPRAELARLLSSLPSQEHIRWEDPDKSNHTIEENCGICKRNLVYAAKGAYVQPSLPPATAVLPCGHAYHDECLEGVTPPEQAKEPPCISCWISDSENC</sequence>
<evidence type="ECO:0000256" key="1">
    <source>
        <dbReference type="PROSITE-ProRule" id="PRU00175"/>
    </source>
</evidence>
<proteinExistence type="predicted"/>
<dbReference type="PANTHER" id="PTHR31150:SF19">
    <property type="entry name" value="RING-TYPE DOMAIN-CONTAINING PROTEIN"/>
    <property type="match status" value="1"/>
</dbReference>
<dbReference type="OMA" id="CITQNAN"/>
<dbReference type="SMART" id="SM00184">
    <property type="entry name" value="RING"/>
    <property type="match status" value="1"/>
</dbReference>
<keyword evidence="5" id="KW-1185">Reference proteome</keyword>
<dbReference type="GO" id="GO:0008270">
    <property type="term" value="F:zinc ion binding"/>
    <property type="evidence" value="ECO:0007669"/>
    <property type="project" value="UniProtKB-KW"/>
</dbReference>
<name>A0A4Y7KP53_PAPSO</name>
<accession>A0A4Y7KP53</accession>
<keyword evidence="1" id="KW-0862">Zinc</keyword>
<dbReference type="EMBL" id="CM010722">
    <property type="protein sequence ID" value="RZC73665.1"/>
    <property type="molecule type" value="Genomic_DNA"/>
</dbReference>
<evidence type="ECO:0000313" key="4">
    <source>
        <dbReference type="EMBL" id="RZC73665.1"/>
    </source>
</evidence>
<dbReference type="Proteomes" id="UP000316621">
    <property type="component" value="Chromosome 8"/>
</dbReference>
<evidence type="ECO:0000256" key="2">
    <source>
        <dbReference type="SAM" id="MobiDB-lite"/>
    </source>
</evidence>
<dbReference type="AlphaFoldDB" id="A0A4Y7KP53"/>
<reference evidence="4 5" key="1">
    <citation type="journal article" date="2018" name="Science">
        <title>The opium poppy genome and morphinan production.</title>
        <authorList>
            <person name="Guo L."/>
            <person name="Winzer T."/>
            <person name="Yang X."/>
            <person name="Li Y."/>
            <person name="Ning Z."/>
            <person name="He Z."/>
            <person name="Teodor R."/>
            <person name="Lu Y."/>
            <person name="Bowser T.A."/>
            <person name="Graham I.A."/>
            <person name="Ye K."/>
        </authorList>
    </citation>
    <scope>NUCLEOTIDE SEQUENCE [LARGE SCALE GENOMIC DNA]</scope>
    <source>
        <strain evidence="5">cv. HN1</strain>
        <tissue evidence="4">Leaves</tissue>
    </source>
</reference>
<organism evidence="4 5">
    <name type="scientific">Papaver somniferum</name>
    <name type="common">Opium poppy</name>
    <dbReference type="NCBI Taxonomy" id="3469"/>
    <lineage>
        <taxon>Eukaryota</taxon>
        <taxon>Viridiplantae</taxon>
        <taxon>Streptophyta</taxon>
        <taxon>Embryophyta</taxon>
        <taxon>Tracheophyta</taxon>
        <taxon>Spermatophyta</taxon>
        <taxon>Magnoliopsida</taxon>
        <taxon>Ranunculales</taxon>
        <taxon>Papaveraceae</taxon>
        <taxon>Papaveroideae</taxon>
        <taxon>Papaver</taxon>
    </lineage>
</organism>
<evidence type="ECO:0000313" key="5">
    <source>
        <dbReference type="Proteomes" id="UP000316621"/>
    </source>
</evidence>
<gene>
    <name evidence="4" type="ORF">C5167_049145</name>
</gene>
<dbReference type="InterPro" id="IPR001841">
    <property type="entry name" value="Znf_RING"/>
</dbReference>